<evidence type="ECO:0000313" key="2">
    <source>
        <dbReference type="Proteomes" id="UP000651728"/>
    </source>
</evidence>
<accession>A0ABQ4FER2</accession>
<proteinExistence type="predicted"/>
<comment type="caution">
    <text evidence="1">The sequence shown here is derived from an EMBL/GenBank/DDBJ whole genome shotgun (WGS) entry which is preliminary data.</text>
</comment>
<keyword evidence="2" id="KW-1185">Reference proteome</keyword>
<dbReference type="EMBL" id="BOOB01000021">
    <property type="protein sequence ID" value="GIH33228.1"/>
    <property type="molecule type" value="Genomic_DNA"/>
</dbReference>
<evidence type="ECO:0000313" key="1">
    <source>
        <dbReference type="EMBL" id="GIH33228.1"/>
    </source>
</evidence>
<protein>
    <submittedName>
        <fullName evidence="1">Uncharacterized protein</fullName>
    </submittedName>
</protein>
<reference evidence="1 2" key="1">
    <citation type="submission" date="2021-01" db="EMBL/GenBank/DDBJ databases">
        <title>Whole genome shotgun sequence of Microbispora amethystogenes NBRC 101907.</title>
        <authorList>
            <person name="Komaki H."/>
            <person name="Tamura T."/>
        </authorList>
    </citation>
    <scope>NUCLEOTIDE SEQUENCE [LARGE SCALE GENOMIC DNA]</scope>
    <source>
        <strain evidence="1 2">NBRC 101907</strain>
    </source>
</reference>
<name>A0ABQ4FER2_9ACTN</name>
<sequence length="89" mass="9729">MGHFTRYRGLVIGGVMAVTADLAKLLDRAYEDKSLEEIVKAPVEALSGVSAEDAEMLKKAFHIKTIGDLGRNKFFRAATAMVDLTDSQK</sequence>
<dbReference type="Proteomes" id="UP000651728">
    <property type="component" value="Unassembled WGS sequence"/>
</dbReference>
<gene>
    <name evidence="1" type="ORF">Mam01_33920</name>
</gene>
<organism evidence="1 2">
    <name type="scientific">Microbispora amethystogenes</name>
    <dbReference type="NCBI Taxonomy" id="1427754"/>
    <lineage>
        <taxon>Bacteria</taxon>
        <taxon>Bacillati</taxon>
        <taxon>Actinomycetota</taxon>
        <taxon>Actinomycetes</taxon>
        <taxon>Streptosporangiales</taxon>
        <taxon>Streptosporangiaceae</taxon>
        <taxon>Microbispora</taxon>
    </lineage>
</organism>